<comment type="similarity">
    <text evidence="2">Belongs to the UPF0073 (Hly-III) family.</text>
</comment>
<evidence type="ECO:0000256" key="4">
    <source>
        <dbReference type="ARBA" id="ARBA00022692"/>
    </source>
</evidence>
<keyword evidence="5 8" id="KW-1133">Transmembrane helix</keyword>
<keyword evidence="3" id="KW-1003">Cell membrane</keyword>
<comment type="subcellular location">
    <subcellularLocation>
        <location evidence="1">Cell membrane</location>
        <topology evidence="1">Multi-pass membrane protein</topology>
    </subcellularLocation>
</comment>
<feature type="binding site" evidence="7">
    <location>
        <position position="70"/>
    </location>
    <ligand>
        <name>Zn(2+)</name>
        <dbReference type="ChEBI" id="CHEBI:29105"/>
    </ligand>
</feature>
<keyword evidence="4 8" id="KW-0812">Transmembrane</keyword>
<keyword evidence="7" id="KW-0479">Metal-binding</keyword>
<feature type="transmembrane region" description="Helical" evidence="8">
    <location>
        <begin position="50"/>
        <end position="69"/>
    </location>
</feature>
<evidence type="ECO:0000256" key="2">
    <source>
        <dbReference type="ARBA" id="ARBA00008488"/>
    </source>
</evidence>
<name>A0A9X2AC98_9FLAO</name>
<sequence length="217" mass="24193">MGRIKKPKYYPPEEEKWNILSHGVGLGLSVLALILLIVKAQRLGDKEHLVSFSIFGASMVLVYAASTFYHSAKASRLRIKLNILDHAAIYILIAGTYTPYALVTLDGSGGFTILWIVWSLALAGVILKLFYAGSYQLLSTIMYVAMGWLIIFAIKPLISNLSTGGLWWLFGGGIFYTIGAILFMQNKLPFNHAIFHIFVLLGTFAHFVSIYFYIFPS</sequence>
<feature type="transmembrane region" description="Helical" evidence="8">
    <location>
        <begin position="20"/>
        <end position="38"/>
    </location>
</feature>
<protein>
    <submittedName>
        <fullName evidence="9">Hemolysin III family protein</fullName>
    </submittedName>
</protein>
<dbReference type="InterPro" id="IPR005744">
    <property type="entry name" value="Hy-lIII"/>
</dbReference>
<evidence type="ECO:0000313" key="9">
    <source>
        <dbReference type="EMBL" id="MCH4824247.1"/>
    </source>
</evidence>
<evidence type="ECO:0000256" key="5">
    <source>
        <dbReference type="ARBA" id="ARBA00022989"/>
    </source>
</evidence>
<feature type="binding site" evidence="7">
    <location>
        <position position="192"/>
    </location>
    <ligand>
        <name>Zn(2+)</name>
        <dbReference type="ChEBI" id="CHEBI:29105"/>
    </ligand>
</feature>
<organism evidence="9 10">
    <name type="scientific">Christiangramia lutea</name>
    <dbReference type="NCBI Taxonomy" id="1607951"/>
    <lineage>
        <taxon>Bacteria</taxon>
        <taxon>Pseudomonadati</taxon>
        <taxon>Bacteroidota</taxon>
        <taxon>Flavobacteriia</taxon>
        <taxon>Flavobacteriales</taxon>
        <taxon>Flavobacteriaceae</taxon>
        <taxon>Christiangramia</taxon>
    </lineage>
</organism>
<dbReference type="GO" id="GO:0046872">
    <property type="term" value="F:metal ion binding"/>
    <property type="evidence" value="ECO:0007669"/>
    <property type="project" value="UniProtKB-KW"/>
</dbReference>
<evidence type="ECO:0000256" key="6">
    <source>
        <dbReference type="ARBA" id="ARBA00023136"/>
    </source>
</evidence>
<evidence type="ECO:0000256" key="3">
    <source>
        <dbReference type="ARBA" id="ARBA00022475"/>
    </source>
</evidence>
<dbReference type="RefSeq" id="WP_240714415.1">
    <property type="nucleotide sequence ID" value="NZ_JAKVTV010000005.1"/>
</dbReference>
<dbReference type="PANTHER" id="PTHR20855:SF3">
    <property type="entry name" value="LD03007P"/>
    <property type="match status" value="1"/>
</dbReference>
<dbReference type="EMBL" id="JAKVTV010000005">
    <property type="protein sequence ID" value="MCH4824247.1"/>
    <property type="molecule type" value="Genomic_DNA"/>
</dbReference>
<dbReference type="Proteomes" id="UP001139226">
    <property type="component" value="Unassembled WGS sequence"/>
</dbReference>
<feature type="transmembrane region" description="Helical" evidence="8">
    <location>
        <begin position="81"/>
        <end position="100"/>
    </location>
</feature>
<feature type="transmembrane region" description="Helical" evidence="8">
    <location>
        <begin position="193"/>
        <end position="214"/>
    </location>
</feature>
<dbReference type="Pfam" id="PF03006">
    <property type="entry name" value="HlyIII"/>
    <property type="match status" value="1"/>
</dbReference>
<keyword evidence="10" id="KW-1185">Reference proteome</keyword>
<evidence type="ECO:0000313" key="10">
    <source>
        <dbReference type="Proteomes" id="UP001139226"/>
    </source>
</evidence>
<feature type="transmembrane region" description="Helical" evidence="8">
    <location>
        <begin position="166"/>
        <end position="184"/>
    </location>
</feature>
<evidence type="ECO:0000256" key="8">
    <source>
        <dbReference type="SAM" id="Phobius"/>
    </source>
</evidence>
<dbReference type="GO" id="GO:0140911">
    <property type="term" value="F:pore-forming activity"/>
    <property type="evidence" value="ECO:0007669"/>
    <property type="project" value="InterPro"/>
</dbReference>
<feature type="transmembrane region" description="Helical" evidence="8">
    <location>
        <begin position="137"/>
        <end position="154"/>
    </location>
</feature>
<feature type="binding site" evidence="7">
    <location>
        <position position="196"/>
    </location>
    <ligand>
        <name>Zn(2+)</name>
        <dbReference type="ChEBI" id="CHEBI:29105"/>
    </ligand>
</feature>
<feature type="transmembrane region" description="Helical" evidence="8">
    <location>
        <begin position="112"/>
        <end position="130"/>
    </location>
</feature>
<keyword evidence="7" id="KW-0862">Zinc</keyword>
<evidence type="ECO:0000256" key="7">
    <source>
        <dbReference type="PIRSR" id="PIRSR604254-1"/>
    </source>
</evidence>
<gene>
    <name evidence="9" type="ORF">ML462_13800</name>
</gene>
<dbReference type="AlphaFoldDB" id="A0A9X2AC98"/>
<dbReference type="GO" id="GO:0005886">
    <property type="term" value="C:plasma membrane"/>
    <property type="evidence" value="ECO:0007669"/>
    <property type="project" value="UniProtKB-SubCell"/>
</dbReference>
<dbReference type="InterPro" id="IPR004254">
    <property type="entry name" value="AdipoR/HlyIII-related"/>
</dbReference>
<reference evidence="9" key="1">
    <citation type="submission" date="2022-03" db="EMBL/GenBank/DDBJ databases">
        <title>Gramella crocea sp. nov., isolated from activated sludge of a seafood processing plant.</title>
        <authorList>
            <person name="Zhang X."/>
        </authorList>
    </citation>
    <scope>NUCLEOTIDE SEQUENCE</scope>
    <source>
        <strain evidence="9">YJ019</strain>
    </source>
</reference>
<dbReference type="NCBIfam" id="TIGR01065">
    <property type="entry name" value="hlyIII"/>
    <property type="match status" value="1"/>
</dbReference>
<dbReference type="PANTHER" id="PTHR20855">
    <property type="entry name" value="ADIPOR/PROGESTIN RECEPTOR-RELATED"/>
    <property type="match status" value="1"/>
</dbReference>
<proteinExistence type="inferred from homology"/>
<keyword evidence="6 8" id="KW-0472">Membrane</keyword>
<comment type="caution">
    <text evidence="9">The sequence shown here is derived from an EMBL/GenBank/DDBJ whole genome shotgun (WGS) entry which is preliminary data.</text>
</comment>
<accession>A0A9X2AC98</accession>
<evidence type="ECO:0000256" key="1">
    <source>
        <dbReference type="ARBA" id="ARBA00004651"/>
    </source>
</evidence>